<dbReference type="EMBL" id="JARAWN010000458">
    <property type="protein sequence ID" value="MDX3135799.1"/>
    <property type="molecule type" value="Genomic_DNA"/>
</dbReference>
<accession>A0AAJ2PXY1</accession>
<comment type="caution">
    <text evidence="2">The sequence shown here is derived from an EMBL/GenBank/DDBJ whole genome shotgun (WGS) entry which is preliminary data.</text>
</comment>
<dbReference type="GO" id="GO:0008610">
    <property type="term" value="P:lipid biosynthetic process"/>
    <property type="evidence" value="ECO:0007669"/>
    <property type="project" value="UniProtKB-ARBA"/>
</dbReference>
<protein>
    <submittedName>
        <fullName evidence="2">Condensation domain-containing protein</fullName>
    </submittedName>
</protein>
<evidence type="ECO:0000313" key="3">
    <source>
        <dbReference type="Proteomes" id="UP001273589"/>
    </source>
</evidence>
<proteinExistence type="predicted"/>
<dbReference type="Pfam" id="PF00668">
    <property type="entry name" value="Condensation"/>
    <property type="match status" value="1"/>
</dbReference>
<dbReference type="InterPro" id="IPR001242">
    <property type="entry name" value="Condensation_dom"/>
</dbReference>
<evidence type="ECO:0000313" key="2">
    <source>
        <dbReference type="EMBL" id="MDX3135799.1"/>
    </source>
</evidence>
<dbReference type="Gene3D" id="3.30.559.10">
    <property type="entry name" value="Chloramphenicol acetyltransferase-like domain"/>
    <property type="match status" value="1"/>
</dbReference>
<feature type="non-terminal residue" evidence="2">
    <location>
        <position position="1"/>
    </location>
</feature>
<dbReference type="Gene3D" id="3.30.559.30">
    <property type="entry name" value="Nonribosomal peptide synthetase, condensation domain"/>
    <property type="match status" value="1"/>
</dbReference>
<gene>
    <name evidence="2" type="ORF">PV367_39755</name>
</gene>
<dbReference type="PANTHER" id="PTHR45527">
    <property type="entry name" value="NONRIBOSOMAL PEPTIDE SYNTHETASE"/>
    <property type="match status" value="1"/>
</dbReference>
<dbReference type="GO" id="GO:0003824">
    <property type="term" value="F:catalytic activity"/>
    <property type="evidence" value="ECO:0007669"/>
    <property type="project" value="InterPro"/>
</dbReference>
<dbReference type="InterPro" id="IPR023213">
    <property type="entry name" value="CAT-like_dom_sf"/>
</dbReference>
<organism evidence="2 3">
    <name type="scientific">Streptomyces europaeiscabiei</name>
    <dbReference type="NCBI Taxonomy" id="146819"/>
    <lineage>
        <taxon>Bacteria</taxon>
        <taxon>Bacillati</taxon>
        <taxon>Actinomycetota</taxon>
        <taxon>Actinomycetes</taxon>
        <taxon>Kitasatosporales</taxon>
        <taxon>Streptomycetaceae</taxon>
        <taxon>Streptomyces</taxon>
    </lineage>
</organism>
<dbReference type="Proteomes" id="UP001273589">
    <property type="component" value="Unassembled WGS sequence"/>
</dbReference>
<reference evidence="2" key="1">
    <citation type="journal article" date="2023" name="Microb. Genom.">
        <title>Mesoterricola silvestris gen. nov., sp. nov., Mesoterricola sediminis sp. nov., Geothrix oryzae sp. nov., Geothrix edaphica sp. nov., Geothrix rubra sp. nov., and Geothrix limicola sp. nov., six novel members of Acidobacteriota isolated from soils.</title>
        <authorList>
            <person name="Weisberg A.J."/>
            <person name="Pearce E."/>
            <person name="Kramer C.G."/>
            <person name="Chang J.H."/>
            <person name="Clarke C.R."/>
        </authorList>
    </citation>
    <scope>NUCLEOTIDE SEQUENCE</scope>
    <source>
        <strain evidence="2">ND06-05F</strain>
    </source>
</reference>
<dbReference type="AlphaFoldDB" id="A0AAJ2PXY1"/>
<feature type="domain" description="Condensation" evidence="1">
    <location>
        <begin position="42"/>
        <end position="305"/>
    </location>
</feature>
<dbReference type="PANTHER" id="PTHR45527:SF1">
    <property type="entry name" value="FATTY ACID SYNTHASE"/>
    <property type="match status" value="1"/>
</dbReference>
<evidence type="ECO:0000259" key="1">
    <source>
        <dbReference type="Pfam" id="PF00668"/>
    </source>
</evidence>
<dbReference type="GO" id="GO:0031177">
    <property type="term" value="F:phosphopantetheine binding"/>
    <property type="evidence" value="ECO:0007669"/>
    <property type="project" value="TreeGrafter"/>
</dbReference>
<name>A0AAJ2PXY1_9ACTN</name>
<sequence>ALTSYPLTPSQQGFLLADALASSTPGASGTPDASGANPAWLARFRIQGPLNPDVFQRSVDVLMARHPMLRTVFPAGARPPVQQELPASLRLPVETETLAHPGLLEERAAEEANRRFEPWAWPLLRLRLFTVAPDEHVLLVHAHHLIGDGYSAALLTRELLTVYGRFARGLTHGLQPLHSTFRDHALHRTAPRQPTTPQAEAYRARHLAPYTPPVLRAPHPDGTTPAFHTTTFTLDADRTHALRRLARTADTTLHAPVLTAYYRALTTLTGRRDLVLGLAVTGRDESTQDAHHVFGPFAEAVALRPAPPTDGEPATVGELPPPGFGEDLRRIATESVAARTAGPLDLRTPQGLPRTAQFFFTFLDFTALGTPPDTILTLRADDTGTELAPPPVGTDVFLAVRPSPNGEGLHITARASASAVTFEELTGFAGELRRQLAKAPHNDATTPAPPLDAALIGYLPAPHHLAAFAGLPPDTAPGREAIRALLFPDGRARLLESITTPLGRSGFVSLPLFADELTGPLPTGDLATLTAHAVDHAASLGARCVSLAGMIPSLTGYGYDVLRRTAATTTTLTTGHATTTVAVVKTVRTALDATGRDLAELTLAVVGCGSIGTSSLRLLLARSPHPPARLLLCDVPGSAPRLRRLAAELSTDHPTMAVQVVEPTDTRALPAEVYGTADVIVTAVSGGPTTLLDVDRLRPGTIVVDDSFPHCFDTARALDRMRHEQDVLIVGGGLLALGSTETHLSPDLPAAALTGHATARAQQHLALHLPGTLASCRLESLLHAHLADPDSGTELPLIHGLVDLPRALAHWDAAEASGVHPAPLHLLDHTIAPETLTALPPPRRSR</sequence>
<dbReference type="SUPFAM" id="SSF52777">
    <property type="entry name" value="CoA-dependent acyltransferases"/>
    <property type="match status" value="2"/>
</dbReference>
<dbReference type="InterPro" id="IPR036291">
    <property type="entry name" value="NAD(P)-bd_dom_sf"/>
</dbReference>
<dbReference type="GO" id="GO:0044550">
    <property type="term" value="P:secondary metabolite biosynthetic process"/>
    <property type="evidence" value="ECO:0007669"/>
    <property type="project" value="TreeGrafter"/>
</dbReference>
<dbReference type="Gene3D" id="3.40.50.720">
    <property type="entry name" value="NAD(P)-binding Rossmann-like Domain"/>
    <property type="match status" value="1"/>
</dbReference>
<dbReference type="SUPFAM" id="SSF51735">
    <property type="entry name" value="NAD(P)-binding Rossmann-fold domains"/>
    <property type="match status" value="1"/>
</dbReference>
<dbReference type="RefSeq" id="WP_319698437.1">
    <property type="nucleotide sequence ID" value="NZ_JARAWN010000458.1"/>
</dbReference>
<dbReference type="GO" id="GO:0043041">
    <property type="term" value="P:amino acid activation for nonribosomal peptide biosynthetic process"/>
    <property type="evidence" value="ECO:0007669"/>
    <property type="project" value="TreeGrafter"/>
</dbReference>
<dbReference type="GO" id="GO:0005737">
    <property type="term" value="C:cytoplasm"/>
    <property type="evidence" value="ECO:0007669"/>
    <property type="project" value="TreeGrafter"/>
</dbReference>